<keyword evidence="6" id="KW-1185">Reference proteome</keyword>
<protein>
    <submittedName>
        <fullName evidence="5">Shikimate dehydrogenase</fullName>
    </submittedName>
</protein>
<dbReference type="Gene3D" id="3.40.50.720">
    <property type="entry name" value="NAD(P)-binding Rossmann-like Domain"/>
    <property type="match status" value="1"/>
</dbReference>
<dbReference type="Proteomes" id="UP000681340">
    <property type="component" value="Unassembled WGS sequence"/>
</dbReference>
<reference evidence="5" key="1">
    <citation type="submission" date="2021-03" db="EMBL/GenBank/DDBJ databases">
        <title>Whole genome shotgun sequence of Actinoplanes auranticolor NBRC 12245.</title>
        <authorList>
            <person name="Komaki H."/>
            <person name="Tamura T."/>
        </authorList>
    </citation>
    <scope>NUCLEOTIDE SEQUENCE</scope>
    <source>
        <strain evidence="5">NBRC 12245</strain>
    </source>
</reference>
<dbReference type="NCBIfam" id="NF009201">
    <property type="entry name" value="PRK12549.1"/>
    <property type="match status" value="1"/>
</dbReference>
<feature type="domain" description="SDH C-terminal" evidence="4">
    <location>
        <begin position="253"/>
        <end position="276"/>
    </location>
</feature>
<dbReference type="PANTHER" id="PTHR21089:SF1">
    <property type="entry name" value="BIFUNCTIONAL 3-DEHYDROQUINATE DEHYDRATASE_SHIKIMATE DEHYDROGENASE, CHLOROPLASTIC"/>
    <property type="match status" value="1"/>
</dbReference>
<dbReference type="GO" id="GO:0004764">
    <property type="term" value="F:shikimate 3-dehydrogenase (NADP+) activity"/>
    <property type="evidence" value="ECO:0007669"/>
    <property type="project" value="InterPro"/>
</dbReference>
<dbReference type="GO" id="GO:0009073">
    <property type="term" value="P:aromatic amino acid family biosynthetic process"/>
    <property type="evidence" value="ECO:0007669"/>
    <property type="project" value="UniProtKB-KW"/>
</dbReference>
<dbReference type="EMBL" id="BOQL01000044">
    <property type="protein sequence ID" value="GIM73299.1"/>
    <property type="molecule type" value="Genomic_DNA"/>
</dbReference>
<evidence type="ECO:0000313" key="5">
    <source>
        <dbReference type="EMBL" id="GIM73299.1"/>
    </source>
</evidence>
<proteinExistence type="predicted"/>
<evidence type="ECO:0000313" key="6">
    <source>
        <dbReference type="Proteomes" id="UP000681340"/>
    </source>
</evidence>
<feature type="domain" description="Shikimate dehydrogenase substrate binding N-terminal" evidence="3">
    <location>
        <begin position="8"/>
        <end position="94"/>
    </location>
</feature>
<dbReference type="SUPFAM" id="SSF53223">
    <property type="entry name" value="Aminoacid dehydrogenase-like, N-terminal domain"/>
    <property type="match status" value="1"/>
</dbReference>
<evidence type="ECO:0000256" key="2">
    <source>
        <dbReference type="ARBA" id="ARBA00023141"/>
    </source>
</evidence>
<dbReference type="InterPro" id="IPR041121">
    <property type="entry name" value="SDH_C"/>
</dbReference>
<organism evidence="5 6">
    <name type="scientific">Actinoplanes auranticolor</name>
    <dbReference type="NCBI Taxonomy" id="47988"/>
    <lineage>
        <taxon>Bacteria</taxon>
        <taxon>Bacillati</taxon>
        <taxon>Actinomycetota</taxon>
        <taxon>Actinomycetes</taxon>
        <taxon>Micromonosporales</taxon>
        <taxon>Micromonosporaceae</taxon>
        <taxon>Actinoplanes</taxon>
    </lineage>
</organism>
<dbReference type="RefSeq" id="WP_212991471.1">
    <property type="nucleotide sequence ID" value="NZ_BAABEA010000054.1"/>
</dbReference>
<name>A0A919VP08_9ACTN</name>
<dbReference type="GO" id="GO:0050661">
    <property type="term" value="F:NADP binding"/>
    <property type="evidence" value="ECO:0007669"/>
    <property type="project" value="TreeGrafter"/>
</dbReference>
<comment type="caution">
    <text evidence="5">The sequence shown here is derived from an EMBL/GenBank/DDBJ whole genome shotgun (WGS) entry which is preliminary data.</text>
</comment>
<dbReference type="Gene3D" id="3.40.50.10860">
    <property type="entry name" value="Leucine Dehydrogenase, chain A, domain 1"/>
    <property type="match status" value="1"/>
</dbReference>
<evidence type="ECO:0000259" key="4">
    <source>
        <dbReference type="Pfam" id="PF18317"/>
    </source>
</evidence>
<keyword evidence="2" id="KW-0057">Aromatic amino acid biosynthesis</keyword>
<dbReference type="InterPro" id="IPR046346">
    <property type="entry name" value="Aminoacid_DH-like_N_sf"/>
</dbReference>
<sequence>MKPCRYGLIGAGIGASLSPSLHETEGRRHGLDLSYQLIDIAEPGTPDDLGHLLARAQAGGFAGVNITHPFKQRVVGLLDELSPQARDIGAVNTVVFRHGRRLGFNTDAYGFDESFRRGLPGAAVGRVVQLGAGGAGAACAFAQLGAGVEHLTVVDPDADQRGLLAEALSMRFEVERIAVAAPDELPEATATADGLVNASPVGMHASPGLPLPVALLHPDMWVVDIIYLPVETRLLRAARAKGLRAIGGAAMCVFQAAAAFELFTGRTPDTGRMLAHLNRLLQGSGRHIHA</sequence>
<dbReference type="PANTHER" id="PTHR21089">
    <property type="entry name" value="SHIKIMATE DEHYDROGENASE"/>
    <property type="match status" value="1"/>
</dbReference>
<dbReference type="AlphaFoldDB" id="A0A919VP08"/>
<accession>A0A919VP08</accession>
<dbReference type="GO" id="GO:0019632">
    <property type="term" value="P:shikimate metabolic process"/>
    <property type="evidence" value="ECO:0007669"/>
    <property type="project" value="TreeGrafter"/>
</dbReference>
<dbReference type="InterPro" id="IPR036291">
    <property type="entry name" value="NAD(P)-bd_dom_sf"/>
</dbReference>
<evidence type="ECO:0000256" key="1">
    <source>
        <dbReference type="ARBA" id="ARBA00004871"/>
    </source>
</evidence>
<dbReference type="InterPro" id="IPR022893">
    <property type="entry name" value="Shikimate_DH_fam"/>
</dbReference>
<dbReference type="InterPro" id="IPR013708">
    <property type="entry name" value="Shikimate_DH-bd_N"/>
</dbReference>
<gene>
    <name evidence="5" type="ORF">Aau02nite_55340</name>
</gene>
<dbReference type="Pfam" id="PF18317">
    <property type="entry name" value="SDH_C"/>
    <property type="match status" value="1"/>
</dbReference>
<evidence type="ECO:0000259" key="3">
    <source>
        <dbReference type="Pfam" id="PF08501"/>
    </source>
</evidence>
<dbReference type="Pfam" id="PF08501">
    <property type="entry name" value="Shikimate_dh_N"/>
    <property type="match status" value="1"/>
</dbReference>
<dbReference type="GO" id="GO:0005829">
    <property type="term" value="C:cytosol"/>
    <property type="evidence" value="ECO:0007669"/>
    <property type="project" value="TreeGrafter"/>
</dbReference>
<dbReference type="SUPFAM" id="SSF51735">
    <property type="entry name" value="NAD(P)-binding Rossmann-fold domains"/>
    <property type="match status" value="1"/>
</dbReference>
<dbReference type="CDD" id="cd01065">
    <property type="entry name" value="NAD_bind_Shikimate_DH"/>
    <property type="match status" value="1"/>
</dbReference>
<dbReference type="GO" id="GO:0009423">
    <property type="term" value="P:chorismate biosynthetic process"/>
    <property type="evidence" value="ECO:0007669"/>
    <property type="project" value="TreeGrafter"/>
</dbReference>
<keyword evidence="2" id="KW-0028">Amino-acid biosynthesis</keyword>
<comment type="pathway">
    <text evidence="1">Metabolic intermediate biosynthesis; chorismate biosynthesis; chorismate from D-erythrose 4-phosphate and phosphoenolpyruvate: step 4/7.</text>
</comment>